<dbReference type="Proteomes" id="UP000192721">
    <property type="component" value="Unassembled WGS sequence"/>
</dbReference>
<dbReference type="EMBL" id="MUKV01000054">
    <property type="protein sequence ID" value="OQS31851.1"/>
    <property type="molecule type" value="Genomic_DNA"/>
</dbReference>
<dbReference type="NCBIfam" id="TIGR03359">
    <property type="entry name" value="VI_chp_6"/>
    <property type="match status" value="1"/>
</dbReference>
<dbReference type="PANTHER" id="PTHR35370:SF1">
    <property type="entry name" value="TYPE VI SECRETION SYSTEM COMPONENT TSSF1"/>
    <property type="match status" value="1"/>
</dbReference>
<evidence type="ECO:0000313" key="2">
    <source>
        <dbReference type="Proteomes" id="UP000192721"/>
    </source>
</evidence>
<gene>
    <name evidence="1" type="ORF">B0T45_22480</name>
</gene>
<sequence>MMESLDPRLLDYYQRELAYLRHAGGEFAQRYPKVAHRLQLSDGECTDPQVERLLEGFALLCARLQRRLDDDYSELTDALLEQLYPHALRPMPSCAIARFEPDPDKGKLDAGYRIERGTPLFVATTAGDSLRFRTSAAVTLWPLRLAAASLLTEDEAQAASGLAQARAALVLRLEKLGPEPLGALPLNSLRIHLAGSPLNAAALYDLLSAHSLQISCRLPERPGLAPSIRPGALPRACGFGADEALLPAEDGVHPAHALLAEYFACPEKFAFFDLPLSLPRQAERQLEIVIAFERAPAGRLGIQHGDIALGCAPVINLFPHTSEPLRPDGSRSEYLLVADAHRDHSVEIHSIRQLRAAGPDGARRIAPYFACSHGEGGDGRYWHARRVRGLNRLRPGSDMLLTLVDADFDPLAASELSLTAELLCTNRHLAEQLPAGAPLMFELPGPVGQARLLRPPRPQTEAALDGASRWKLVSQLSLNHLSLSEGPQALAALREMLALHNLGEQPAARRQIEGIAALGSERIVDHVGADAWRGWRNGLLLTLELDPACFAGGSRVLFAAVLAHFFALYAHANRFVRTRLVHQQQEIQTWQPPPGPSLVL</sequence>
<dbReference type="PANTHER" id="PTHR35370">
    <property type="entry name" value="CYTOPLASMIC PROTEIN-RELATED-RELATED"/>
    <property type="match status" value="1"/>
</dbReference>
<reference evidence="1 2" key="1">
    <citation type="submission" date="2017-02" db="EMBL/GenBank/DDBJ databases">
        <title>Chromobacterium haemolyticum H5244.</title>
        <authorList>
            <person name="Gulvik C.A."/>
        </authorList>
    </citation>
    <scope>NUCLEOTIDE SEQUENCE [LARGE SCALE GENOMIC DNA]</scope>
    <source>
        <strain evidence="1 2">H5244</strain>
    </source>
</reference>
<protein>
    <submittedName>
        <fullName evidence="1">Type VI secretion system protein ImpG</fullName>
    </submittedName>
</protein>
<dbReference type="PIRSF" id="PIRSF028304">
    <property type="entry name" value="UCP028304"/>
    <property type="match status" value="1"/>
</dbReference>
<dbReference type="Pfam" id="PF05947">
    <property type="entry name" value="T6SS_TssF"/>
    <property type="match status" value="1"/>
</dbReference>
<dbReference type="AlphaFoldDB" id="A0A1W0CAV6"/>
<organism evidence="1 2">
    <name type="scientific">Chromobacterium haemolyticum</name>
    <dbReference type="NCBI Taxonomy" id="394935"/>
    <lineage>
        <taxon>Bacteria</taxon>
        <taxon>Pseudomonadati</taxon>
        <taxon>Pseudomonadota</taxon>
        <taxon>Betaproteobacteria</taxon>
        <taxon>Neisseriales</taxon>
        <taxon>Chromobacteriaceae</taxon>
        <taxon>Chromobacterium</taxon>
    </lineage>
</organism>
<proteinExistence type="predicted"/>
<comment type="caution">
    <text evidence="1">The sequence shown here is derived from an EMBL/GenBank/DDBJ whole genome shotgun (WGS) entry which is preliminary data.</text>
</comment>
<dbReference type="InterPro" id="IPR010272">
    <property type="entry name" value="T6SS_TssF"/>
</dbReference>
<evidence type="ECO:0000313" key="1">
    <source>
        <dbReference type="EMBL" id="OQS31851.1"/>
    </source>
</evidence>
<name>A0A1W0CAV6_9NEIS</name>
<accession>A0A1W0CAV6</accession>